<proteinExistence type="predicted"/>
<evidence type="ECO:0008006" key="3">
    <source>
        <dbReference type="Google" id="ProtNLM"/>
    </source>
</evidence>
<gene>
    <name evidence="1" type="ORF">EIP91_001228</name>
</gene>
<evidence type="ECO:0000313" key="1">
    <source>
        <dbReference type="EMBL" id="TCD66560.1"/>
    </source>
</evidence>
<comment type="caution">
    <text evidence="1">The sequence shown here is derived from an EMBL/GenBank/DDBJ whole genome shotgun (WGS) entry which is preliminary data.</text>
</comment>
<accession>A0A4R0REE1</accession>
<dbReference type="EMBL" id="RWJN01000130">
    <property type="protein sequence ID" value="TCD66560.1"/>
    <property type="molecule type" value="Genomic_DNA"/>
</dbReference>
<evidence type="ECO:0000313" key="2">
    <source>
        <dbReference type="Proteomes" id="UP000292702"/>
    </source>
</evidence>
<dbReference type="Proteomes" id="UP000292702">
    <property type="component" value="Unassembled WGS sequence"/>
</dbReference>
<protein>
    <recommendedName>
        <fullName evidence="3">F-box domain-containing protein</fullName>
    </recommendedName>
</protein>
<dbReference type="AlphaFoldDB" id="A0A4R0REE1"/>
<organism evidence="1 2">
    <name type="scientific">Steccherinum ochraceum</name>
    <dbReference type="NCBI Taxonomy" id="92696"/>
    <lineage>
        <taxon>Eukaryota</taxon>
        <taxon>Fungi</taxon>
        <taxon>Dikarya</taxon>
        <taxon>Basidiomycota</taxon>
        <taxon>Agaricomycotina</taxon>
        <taxon>Agaricomycetes</taxon>
        <taxon>Polyporales</taxon>
        <taxon>Steccherinaceae</taxon>
        <taxon>Steccherinum</taxon>
    </lineage>
</organism>
<reference evidence="1 2" key="1">
    <citation type="submission" date="2018-11" db="EMBL/GenBank/DDBJ databases">
        <title>Genome assembly of Steccherinum ochraceum LE-BIN_3174, the white-rot fungus of the Steccherinaceae family (The Residual Polyporoid clade, Polyporales, Basidiomycota).</title>
        <authorList>
            <person name="Fedorova T.V."/>
            <person name="Glazunova O.A."/>
            <person name="Landesman E.O."/>
            <person name="Moiseenko K.V."/>
            <person name="Psurtseva N.V."/>
            <person name="Savinova O.S."/>
            <person name="Shakhova N.V."/>
            <person name="Tyazhelova T.V."/>
            <person name="Vasina D.V."/>
        </authorList>
    </citation>
    <scope>NUCLEOTIDE SEQUENCE [LARGE SCALE GENOMIC DNA]</scope>
    <source>
        <strain evidence="1 2">LE-BIN_3174</strain>
    </source>
</reference>
<keyword evidence="2" id="KW-1185">Reference proteome</keyword>
<name>A0A4R0REE1_9APHY</name>
<sequence>MESSKLTQKTLRAVVDELPRAEWLDAEMPFSDFERIEGTGRWPANASFLHHLSVKDSSLQANARLTFFRKCTAPSLRHFEAGLSFMNWIPGALPVSLTTLYVQNTRYSSEVTSVENVVDVLQCLPHLEWLTLHMVLESVSGPGTASPPHKRVALPHLHTLCLVDSAIPCVRLFQSLVFSAAQTEMVLDFGSVYSTSSMAIAPIIVGLVREISPDAIVIRDHCCRSFDCTVYNTTATFAPQSGAESHTYHVRPLLRVKGTIASFVDDYPIVSQNTPSLATNLCNTVLSCLQSVTTCSLYLTASRTDPIWDQIAQALPKVTVLYTSKFSALMASLGAVASPSSDAPQYRMAHVTQLNLLNVHFGGAGWKVNTKQLVPLLSSRKEGGCTPIDRITLDGCVNLTALDVDILRESVQDVHVVIER</sequence>